<evidence type="ECO:0000313" key="2">
    <source>
        <dbReference type="Proteomes" id="UP000199021"/>
    </source>
</evidence>
<keyword evidence="2" id="KW-1185">Reference proteome</keyword>
<dbReference type="EMBL" id="FOFB01000007">
    <property type="protein sequence ID" value="SEQ23239.1"/>
    <property type="molecule type" value="Genomic_DNA"/>
</dbReference>
<proteinExistence type="predicted"/>
<dbReference type="Proteomes" id="UP000199021">
    <property type="component" value="Unassembled WGS sequence"/>
</dbReference>
<evidence type="ECO:0000313" key="1">
    <source>
        <dbReference type="EMBL" id="SEQ23239.1"/>
    </source>
</evidence>
<dbReference type="STRING" id="478744.SAMN05444359_10724"/>
<sequence>MFHRPFIQRLAPFLTAYLLLVSLGLPLQRVYCACVGEQWLSLTAADHECHHASAQEVKHEHGLMACCHLPEETEGLPTAEDLHDCGSSEVLLAQLDADFLFEQEHFVITPASLSGWPATATFLPRLPRFVRSVPIRGPTPPPLLYGRDLLVAQQTFLI</sequence>
<organism evidence="1 2">
    <name type="scientific">Neolewinella agarilytica</name>
    <dbReference type="NCBI Taxonomy" id="478744"/>
    <lineage>
        <taxon>Bacteria</taxon>
        <taxon>Pseudomonadati</taxon>
        <taxon>Bacteroidota</taxon>
        <taxon>Saprospiria</taxon>
        <taxon>Saprospirales</taxon>
        <taxon>Lewinellaceae</taxon>
        <taxon>Neolewinella</taxon>
    </lineage>
</organism>
<dbReference type="OrthoDB" id="1494711at2"/>
<accession>A0A1H9EC81</accession>
<dbReference type="RefSeq" id="WP_090167060.1">
    <property type="nucleotide sequence ID" value="NZ_FOFB01000007.1"/>
</dbReference>
<dbReference type="AlphaFoldDB" id="A0A1H9EC81"/>
<name>A0A1H9EC81_9BACT</name>
<reference evidence="2" key="1">
    <citation type="submission" date="2016-10" db="EMBL/GenBank/DDBJ databases">
        <authorList>
            <person name="Varghese N."/>
            <person name="Submissions S."/>
        </authorList>
    </citation>
    <scope>NUCLEOTIDE SEQUENCE [LARGE SCALE GENOMIC DNA]</scope>
    <source>
        <strain evidence="2">DSM 24740</strain>
    </source>
</reference>
<protein>
    <submittedName>
        <fullName evidence="1">Uncharacterized protein</fullName>
    </submittedName>
</protein>
<dbReference type="InParanoid" id="A0A1H9EC81"/>
<gene>
    <name evidence="1" type="ORF">SAMN05444359_10724</name>
</gene>